<dbReference type="EMBL" id="CAJFDH010000005">
    <property type="protein sequence ID" value="CAD5223333.1"/>
    <property type="molecule type" value="Genomic_DNA"/>
</dbReference>
<keyword evidence="2" id="KW-0732">Signal</keyword>
<comment type="caution">
    <text evidence="3">The sequence shown here is derived from an EMBL/GenBank/DDBJ whole genome shotgun (WGS) entry which is preliminary data.</text>
</comment>
<feature type="compositionally biased region" description="Basic and acidic residues" evidence="1">
    <location>
        <begin position="24"/>
        <end position="44"/>
    </location>
</feature>
<evidence type="ECO:0000313" key="3">
    <source>
        <dbReference type="EMBL" id="CAD5223333.1"/>
    </source>
</evidence>
<dbReference type="OrthoDB" id="10009301at2759"/>
<evidence type="ECO:0000256" key="1">
    <source>
        <dbReference type="SAM" id="MobiDB-lite"/>
    </source>
</evidence>
<feature type="signal peptide" evidence="2">
    <location>
        <begin position="1"/>
        <end position="20"/>
    </location>
</feature>
<proteinExistence type="predicted"/>
<dbReference type="AlphaFoldDB" id="A0A811L2L7"/>
<evidence type="ECO:0000256" key="2">
    <source>
        <dbReference type="SAM" id="SignalP"/>
    </source>
</evidence>
<gene>
    <name evidence="3" type="ORF">BOKJ2_LOCUS10103</name>
</gene>
<keyword evidence="4" id="KW-1185">Reference proteome</keyword>
<dbReference type="EMBL" id="CAJFCW020000005">
    <property type="protein sequence ID" value="CAG9117551.1"/>
    <property type="molecule type" value="Genomic_DNA"/>
</dbReference>
<dbReference type="Proteomes" id="UP000783686">
    <property type="component" value="Unassembled WGS sequence"/>
</dbReference>
<dbReference type="Proteomes" id="UP000614601">
    <property type="component" value="Unassembled WGS sequence"/>
</dbReference>
<evidence type="ECO:0000313" key="4">
    <source>
        <dbReference type="Proteomes" id="UP000614601"/>
    </source>
</evidence>
<protein>
    <submittedName>
        <fullName evidence="3">Uncharacterized protein</fullName>
    </submittedName>
</protein>
<feature type="chain" id="PRO_5036221232" evidence="2">
    <location>
        <begin position="21"/>
        <end position="109"/>
    </location>
</feature>
<sequence>MGRLKLLILLLFLVANTVCAADGDDGRGFESDRGGKNAKHGDKDSDFAISSDLETRSRMVMLNGNMHFRAGNRRNITFDVSETGGIFFRDLNIMDIPSKFFIQKLIQAA</sequence>
<accession>A0A811L2L7</accession>
<reference evidence="3" key="1">
    <citation type="submission" date="2020-09" db="EMBL/GenBank/DDBJ databases">
        <authorList>
            <person name="Kikuchi T."/>
        </authorList>
    </citation>
    <scope>NUCLEOTIDE SEQUENCE</scope>
    <source>
        <strain evidence="3">SH1</strain>
    </source>
</reference>
<feature type="region of interest" description="Disordered" evidence="1">
    <location>
        <begin position="22"/>
        <end position="44"/>
    </location>
</feature>
<organism evidence="3 4">
    <name type="scientific">Bursaphelenchus okinawaensis</name>
    <dbReference type="NCBI Taxonomy" id="465554"/>
    <lineage>
        <taxon>Eukaryota</taxon>
        <taxon>Metazoa</taxon>
        <taxon>Ecdysozoa</taxon>
        <taxon>Nematoda</taxon>
        <taxon>Chromadorea</taxon>
        <taxon>Rhabditida</taxon>
        <taxon>Tylenchina</taxon>
        <taxon>Tylenchomorpha</taxon>
        <taxon>Aphelenchoidea</taxon>
        <taxon>Aphelenchoididae</taxon>
        <taxon>Bursaphelenchus</taxon>
    </lineage>
</organism>
<name>A0A811L2L7_9BILA</name>